<dbReference type="STRING" id="40335.Ltuc_1609"/>
<dbReference type="InterPro" id="IPR013762">
    <property type="entry name" value="Integrase-like_cat_sf"/>
</dbReference>
<dbReference type="InterPro" id="IPR011010">
    <property type="entry name" value="DNA_brk_join_enz"/>
</dbReference>
<dbReference type="Proteomes" id="UP000054693">
    <property type="component" value="Unassembled WGS sequence"/>
</dbReference>
<dbReference type="AlphaFoldDB" id="A0A0W0ZX90"/>
<dbReference type="PROSITE" id="PS51898">
    <property type="entry name" value="TYR_RECOMBINASE"/>
    <property type="match status" value="1"/>
</dbReference>
<gene>
    <name evidence="5" type="ORF">Ltuc_1609</name>
</gene>
<sequence>MIHIKPQNDRLHLILLTLKSIYVRSNELLRWVLENPVKRLSQTRAWYHVERRQTYIKPHELEAWYQGLRKIENETLRDYLLLVLLTGLRREEEAATLKWESVDLASKTFTVVKTNNNESHTLPLSDFLYDLLVSRYEKINDYVFPGTGAAGHIIELVNKWLM</sequence>
<dbReference type="InterPro" id="IPR002104">
    <property type="entry name" value="Integrase_catalytic"/>
</dbReference>
<dbReference type="GO" id="GO:0015074">
    <property type="term" value="P:DNA integration"/>
    <property type="evidence" value="ECO:0007669"/>
    <property type="project" value="UniProtKB-KW"/>
</dbReference>
<evidence type="ECO:0000313" key="5">
    <source>
        <dbReference type="EMBL" id="KTD73762.1"/>
    </source>
</evidence>
<keyword evidence="3" id="KW-0233">DNA recombination</keyword>
<evidence type="ECO:0000256" key="1">
    <source>
        <dbReference type="ARBA" id="ARBA00008857"/>
    </source>
</evidence>
<evidence type="ECO:0000259" key="4">
    <source>
        <dbReference type="PROSITE" id="PS51898"/>
    </source>
</evidence>
<feature type="domain" description="Tyr recombinase" evidence="4">
    <location>
        <begin position="51"/>
        <end position="162"/>
    </location>
</feature>
<dbReference type="SUPFAM" id="SSF56349">
    <property type="entry name" value="DNA breaking-rejoining enzymes"/>
    <property type="match status" value="1"/>
</dbReference>
<reference evidence="5 6" key="1">
    <citation type="submission" date="2015-11" db="EMBL/GenBank/DDBJ databases">
        <title>Genomic analysis of 38 Legionella species identifies large and diverse effector repertoires.</title>
        <authorList>
            <person name="Burstein D."/>
            <person name="Amaro F."/>
            <person name="Zusman T."/>
            <person name="Lifshitz Z."/>
            <person name="Cohen O."/>
            <person name="Gilbert J.A."/>
            <person name="Pupko T."/>
            <person name="Shuman H.A."/>
            <person name="Segal G."/>
        </authorList>
    </citation>
    <scope>NUCLEOTIDE SEQUENCE [LARGE SCALE GENOMIC DNA]</scope>
    <source>
        <strain evidence="5 6">ATCC 49180</strain>
    </source>
</reference>
<dbReference type="InterPro" id="IPR050808">
    <property type="entry name" value="Phage_Integrase"/>
</dbReference>
<dbReference type="PANTHER" id="PTHR30629">
    <property type="entry name" value="PROPHAGE INTEGRASE"/>
    <property type="match status" value="1"/>
</dbReference>
<evidence type="ECO:0000256" key="3">
    <source>
        <dbReference type="ARBA" id="ARBA00023172"/>
    </source>
</evidence>
<accession>A0A0W0ZX90</accession>
<comment type="similarity">
    <text evidence="1">Belongs to the 'phage' integrase family.</text>
</comment>
<protein>
    <recommendedName>
        <fullName evidence="4">Tyr recombinase domain-containing protein</fullName>
    </recommendedName>
</protein>
<proteinExistence type="inferred from homology"/>
<dbReference type="Pfam" id="PF00589">
    <property type="entry name" value="Phage_integrase"/>
    <property type="match status" value="1"/>
</dbReference>
<organism evidence="5 6">
    <name type="scientific">Legionella tucsonensis</name>
    <dbReference type="NCBI Taxonomy" id="40335"/>
    <lineage>
        <taxon>Bacteria</taxon>
        <taxon>Pseudomonadati</taxon>
        <taxon>Pseudomonadota</taxon>
        <taxon>Gammaproteobacteria</taxon>
        <taxon>Legionellales</taxon>
        <taxon>Legionellaceae</taxon>
        <taxon>Legionella</taxon>
    </lineage>
</organism>
<evidence type="ECO:0000256" key="2">
    <source>
        <dbReference type="ARBA" id="ARBA00022908"/>
    </source>
</evidence>
<comment type="caution">
    <text evidence="5">The sequence shown here is derived from an EMBL/GenBank/DDBJ whole genome shotgun (WGS) entry which is preliminary data.</text>
</comment>
<name>A0A0W0ZX90_9GAMM</name>
<keyword evidence="6" id="KW-1185">Reference proteome</keyword>
<evidence type="ECO:0000313" key="6">
    <source>
        <dbReference type="Proteomes" id="UP000054693"/>
    </source>
</evidence>
<dbReference type="GO" id="GO:0003677">
    <property type="term" value="F:DNA binding"/>
    <property type="evidence" value="ECO:0007669"/>
    <property type="project" value="InterPro"/>
</dbReference>
<dbReference type="GO" id="GO:0006310">
    <property type="term" value="P:DNA recombination"/>
    <property type="evidence" value="ECO:0007669"/>
    <property type="project" value="UniProtKB-KW"/>
</dbReference>
<dbReference type="PANTHER" id="PTHR30629:SF2">
    <property type="entry name" value="PROPHAGE INTEGRASE INTS-RELATED"/>
    <property type="match status" value="1"/>
</dbReference>
<dbReference type="PATRIC" id="fig|40335.7.peg.1707"/>
<keyword evidence="2" id="KW-0229">DNA integration</keyword>
<dbReference type="EMBL" id="LNZA01000001">
    <property type="protein sequence ID" value="KTD73762.1"/>
    <property type="molecule type" value="Genomic_DNA"/>
</dbReference>
<dbReference type="Gene3D" id="1.10.443.10">
    <property type="entry name" value="Intergrase catalytic core"/>
    <property type="match status" value="1"/>
</dbReference>